<dbReference type="RefSeq" id="WP_125313334.1">
    <property type="nucleotide sequence ID" value="NZ_RSEC01000058.1"/>
</dbReference>
<evidence type="ECO:0000256" key="1">
    <source>
        <dbReference type="ARBA" id="ARBA00009199"/>
    </source>
</evidence>
<feature type="domain" description="Amidase" evidence="2">
    <location>
        <begin position="25"/>
        <end position="452"/>
    </location>
</feature>
<dbReference type="Gene3D" id="3.90.1300.10">
    <property type="entry name" value="Amidase signature (AS) domain"/>
    <property type="match status" value="1"/>
</dbReference>
<dbReference type="PANTHER" id="PTHR11895">
    <property type="entry name" value="TRANSAMIDASE"/>
    <property type="match status" value="1"/>
</dbReference>
<dbReference type="SUPFAM" id="SSF75304">
    <property type="entry name" value="Amidase signature (AS) enzymes"/>
    <property type="match status" value="1"/>
</dbReference>
<dbReference type="InterPro" id="IPR000120">
    <property type="entry name" value="Amidase"/>
</dbReference>
<dbReference type="OrthoDB" id="5175573at2"/>
<dbReference type="AlphaFoldDB" id="A0A3R9E1E6"/>
<protein>
    <submittedName>
        <fullName evidence="3">Amidase</fullName>
    </submittedName>
</protein>
<evidence type="ECO:0000313" key="4">
    <source>
        <dbReference type="Proteomes" id="UP000267081"/>
    </source>
</evidence>
<accession>A0A3R9E1E6</accession>
<dbReference type="EMBL" id="RSEC01000058">
    <property type="protein sequence ID" value="RSD14060.1"/>
    <property type="molecule type" value="Genomic_DNA"/>
</dbReference>
<dbReference type="InterPro" id="IPR023631">
    <property type="entry name" value="Amidase_dom"/>
</dbReference>
<organism evidence="3 4">
    <name type="scientific">Amycolatopsis eburnea</name>
    <dbReference type="NCBI Taxonomy" id="2267691"/>
    <lineage>
        <taxon>Bacteria</taxon>
        <taxon>Bacillati</taxon>
        <taxon>Actinomycetota</taxon>
        <taxon>Actinomycetes</taxon>
        <taxon>Pseudonocardiales</taxon>
        <taxon>Pseudonocardiaceae</taxon>
        <taxon>Amycolatopsis</taxon>
    </lineage>
</organism>
<gene>
    <name evidence="3" type="ORF">EIY87_30915</name>
</gene>
<comment type="caution">
    <text evidence="3">The sequence shown here is derived from an EMBL/GenBank/DDBJ whole genome shotgun (WGS) entry which is preliminary data.</text>
</comment>
<dbReference type="Pfam" id="PF01425">
    <property type="entry name" value="Amidase"/>
    <property type="match status" value="1"/>
</dbReference>
<dbReference type="GO" id="GO:0003824">
    <property type="term" value="F:catalytic activity"/>
    <property type="evidence" value="ECO:0007669"/>
    <property type="project" value="InterPro"/>
</dbReference>
<name>A0A3R9E1E6_9PSEU</name>
<keyword evidence="4" id="KW-1185">Reference proteome</keyword>
<proteinExistence type="inferred from homology"/>
<evidence type="ECO:0000313" key="3">
    <source>
        <dbReference type="EMBL" id="RSD14060.1"/>
    </source>
</evidence>
<comment type="similarity">
    <text evidence="1">Belongs to the amidase family.</text>
</comment>
<dbReference type="PANTHER" id="PTHR11895:SF7">
    <property type="entry name" value="GLUTAMYL-TRNA(GLN) AMIDOTRANSFERASE SUBUNIT A, MITOCHONDRIAL"/>
    <property type="match status" value="1"/>
</dbReference>
<dbReference type="InterPro" id="IPR036928">
    <property type="entry name" value="AS_sf"/>
</dbReference>
<reference evidence="3 4" key="1">
    <citation type="submission" date="2018-12" db="EMBL/GenBank/DDBJ databases">
        <title>Amycolatopsis eburnea sp. nov. actinomycete associate with arbuscular mycorrhiza fungal spore.</title>
        <authorList>
            <person name="Lumyong S."/>
            <person name="Chaiya L."/>
        </authorList>
    </citation>
    <scope>NUCLEOTIDE SEQUENCE [LARGE SCALE GENOMIC DNA]</scope>
    <source>
        <strain evidence="3 4">GLM-1</strain>
    </source>
</reference>
<evidence type="ECO:0000259" key="2">
    <source>
        <dbReference type="Pfam" id="PF01425"/>
    </source>
</evidence>
<sequence>MSQVHDLSAAAQLRALRSRDISARELAQHYLDRIAKLDGELGAFVTVDPELALRDADRADERLARGEHTPLGGIPIGIKDLHATAGLATSFGSAPLAGHVPAEDAWTVGLIRRAGAVLLGKTNAPEFGVACYTENAVTPGPAVTPYDTGRYSSGSSGGAATAVSAGLLPIAHASDGAGSTRTPAAACHLVGIKPSRGLVSLAPAGSFFATGIEGPLARTVEDAALLLEVMAQPPSRDLYGWTPDTSLAQAGRSRPNRPLKIGWWTDTGLPGVAPHPESVRAVRRTVELLRGLGHDVREIAPPARYDETAARAVSDMLSISATMSVTTLVPAEKRDQLTAHTRNLAAAGAKMTGSDVLLMQAALARFAGDFLAGLDDFDIALTPTTSGPPVPLGHFEAEGIERVNERMLSWSCYTPWANLTGQPAVSLPSHLDDDGLPHSVQLVGRLRQDATLVSLAAQLEHEGLWDAVHPPHWFR</sequence>
<dbReference type="Proteomes" id="UP000267081">
    <property type="component" value="Unassembled WGS sequence"/>
</dbReference>